<evidence type="ECO:0000256" key="8">
    <source>
        <dbReference type="SAM" id="Phobius"/>
    </source>
</evidence>
<evidence type="ECO:0000256" key="5">
    <source>
        <dbReference type="ARBA" id="ARBA00022840"/>
    </source>
</evidence>
<organism evidence="10">
    <name type="scientific">uncultured Cytophagales bacterium</name>
    <dbReference type="NCBI Taxonomy" id="158755"/>
    <lineage>
        <taxon>Bacteria</taxon>
        <taxon>Pseudomonadati</taxon>
        <taxon>Bacteroidota</taxon>
        <taxon>Sphingobacteriia</taxon>
        <taxon>Sphingobacteriales</taxon>
        <taxon>environmental samples</taxon>
    </lineage>
</organism>
<feature type="transmembrane region" description="Helical" evidence="8">
    <location>
        <begin position="663"/>
        <end position="684"/>
    </location>
</feature>
<dbReference type="InterPro" id="IPR017871">
    <property type="entry name" value="ABC_transporter-like_CS"/>
</dbReference>
<dbReference type="GO" id="GO:0016887">
    <property type="term" value="F:ATP hydrolysis activity"/>
    <property type="evidence" value="ECO:0007669"/>
    <property type="project" value="InterPro"/>
</dbReference>
<evidence type="ECO:0000256" key="1">
    <source>
        <dbReference type="ARBA" id="ARBA00004141"/>
    </source>
</evidence>
<dbReference type="SUPFAM" id="SSF158682">
    <property type="entry name" value="TerB-like"/>
    <property type="match status" value="1"/>
</dbReference>
<feature type="transmembrane region" description="Helical" evidence="8">
    <location>
        <begin position="723"/>
        <end position="747"/>
    </location>
</feature>
<dbReference type="Pfam" id="PF01061">
    <property type="entry name" value="ABC2_membrane"/>
    <property type="match status" value="1"/>
</dbReference>
<evidence type="ECO:0000313" key="10">
    <source>
        <dbReference type="EMBL" id="CAA9277562.1"/>
    </source>
</evidence>
<evidence type="ECO:0000256" key="3">
    <source>
        <dbReference type="ARBA" id="ARBA00022692"/>
    </source>
</evidence>
<evidence type="ECO:0000256" key="4">
    <source>
        <dbReference type="ARBA" id="ARBA00022741"/>
    </source>
</evidence>
<evidence type="ECO:0000256" key="2">
    <source>
        <dbReference type="ARBA" id="ARBA00022448"/>
    </source>
</evidence>
<dbReference type="SMART" id="SM00382">
    <property type="entry name" value="AAA"/>
    <property type="match status" value="1"/>
</dbReference>
<reference evidence="10" key="1">
    <citation type="submission" date="2020-02" db="EMBL/GenBank/DDBJ databases">
        <authorList>
            <person name="Meier V. D."/>
        </authorList>
    </citation>
    <scope>NUCLEOTIDE SEQUENCE</scope>
    <source>
        <strain evidence="10">AVDCRST_MAG56</strain>
    </source>
</reference>
<comment type="subcellular location">
    <subcellularLocation>
        <location evidence="1">Membrane</location>
        <topology evidence="1">Multi-pass membrane protein</topology>
    </subcellularLocation>
</comment>
<keyword evidence="3 8" id="KW-0812">Transmembrane</keyword>
<dbReference type="PANTHER" id="PTHR48041">
    <property type="entry name" value="ABC TRANSPORTER G FAMILY MEMBER 28"/>
    <property type="match status" value="1"/>
</dbReference>
<dbReference type="InterPro" id="IPR013525">
    <property type="entry name" value="ABC2_TM"/>
</dbReference>
<sequence length="1059" mass="119945">MSEEILKALTQLFAIITKQDGGVTENERAFVIQFFQQELDQDSVKEYVELYDAFAGYGSEDKGEAKLTSVKDSVKTLAICKKINKTLTQKQKVIVLIRLLELVRSDGNFSSQRMSIIDTVSEVFNIGQEEYHLIESFVLKPESKDMVSSVNLLVVNDQPSAATPGVARHLHLEHLHNEVLFMHVHSVDMYFVKYNGHEDLLLNGLIIKPHQVYLFSNGSTIKTPKSSPLYYSDVIGLFIDDAKAVKLSFQARNIEFRFPNGALGLRDINLAEGSGRLIGIMGGSGAGKTTLLNVLAGIEKPSRGEVLINGVNLHTQTDDIQGVIGYIAQDDLLMEELTVYENLYYNAKLCFKDLAEEQLVKTVTDVLASLGLEHIKHIKVGNVLNKKISGGQRKRLNIALELIREPAVLFVDEPTSGLSSRDSENVIDLLKELSLRGKLIFVVIHQPSSDIYKMFDKLLLLDTGGYPIYNGNPVEAVVYFKKATNQVDSERGQCHTCGNVNPEQIFNIIEAKVVDEYGRFTNKRKVTPPQWNEKFLQSFKVEDVEAVKEKPPKALSLPTRIKQAVIFTTRDFLSKVSNTQYMLINLLQGPLLAVLLAFVVRYQNDPVSGEYAYRYNDNIPAFILMGVLVALFMGLTVSAEEIIRDRKIQKRESFLNLSRTSYLSSKLAILFTLSAIQTLTFVLISNWILEIQGMTFSYWLVLFTCSCFANVLGLNISASFSSVVAVYITIPLILIPQMILSGVMFSFDKLNNVISTKGEVPIVADGIATRWTYEALAVHQFRDNRYQAPYYSYEKQQSEAYYKQTYLIPALLERLDYAADNYESKDDSIRALAASNLAIVQHALRQETLREGAHLKAEDLPNTESFDKATAKKVRATLENLKESYIRQFNEVDNQKEKMIAFFENDAALDYNLTDYKNRYYNESLADFVKNTSTKSRIIEHDGRLLQQIDPVFKDAEITGLFNYRAHFLAPRKAIFGVLVDTFWFNIVVVWVMSALLYVTLYFEAFRNLFEFTGKAIDRIPKPDLTPLRDRVRDRIKDIKLPANWRIRIPARKSKVVSG</sequence>
<keyword evidence="5" id="KW-0067">ATP-binding</keyword>
<feature type="transmembrane region" description="Helical" evidence="8">
    <location>
        <begin position="983"/>
        <end position="1003"/>
    </location>
</feature>
<keyword evidence="7 8" id="KW-0472">Membrane</keyword>
<dbReference type="Pfam" id="PF00005">
    <property type="entry name" value="ABC_tran"/>
    <property type="match status" value="1"/>
</dbReference>
<dbReference type="EMBL" id="CADCTQ010000293">
    <property type="protein sequence ID" value="CAA9277562.1"/>
    <property type="molecule type" value="Genomic_DNA"/>
</dbReference>
<dbReference type="PROSITE" id="PS50893">
    <property type="entry name" value="ABC_TRANSPORTER_2"/>
    <property type="match status" value="1"/>
</dbReference>
<dbReference type="GO" id="GO:0005524">
    <property type="term" value="F:ATP binding"/>
    <property type="evidence" value="ECO:0007669"/>
    <property type="project" value="UniProtKB-KW"/>
</dbReference>
<accession>A0A6J4JEG7</accession>
<evidence type="ECO:0000259" key="9">
    <source>
        <dbReference type="PROSITE" id="PS50893"/>
    </source>
</evidence>
<feature type="domain" description="ABC transporter" evidence="9">
    <location>
        <begin position="249"/>
        <end position="489"/>
    </location>
</feature>
<dbReference type="InterPro" id="IPR003593">
    <property type="entry name" value="AAA+_ATPase"/>
</dbReference>
<dbReference type="InterPro" id="IPR029024">
    <property type="entry name" value="TerB-like"/>
</dbReference>
<proteinExistence type="predicted"/>
<evidence type="ECO:0000256" key="7">
    <source>
        <dbReference type="ARBA" id="ARBA00023136"/>
    </source>
</evidence>
<dbReference type="AlphaFoldDB" id="A0A6J4JEG7"/>
<keyword evidence="4" id="KW-0547">Nucleotide-binding</keyword>
<gene>
    <name evidence="10" type="ORF">AVDCRST_MAG56-3485</name>
</gene>
<keyword evidence="2" id="KW-0813">Transport</keyword>
<feature type="transmembrane region" description="Helical" evidence="8">
    <location>
        <begin position="582"/>
        <end position="602"/>
    </location>
</feature>
<dbReference type="Pfam" id="PF05099">
    <property type="entry name" value="TerB"/>
    <property type="match status" value="1"/>
</dbReference>
<dbReference type="PROSITE" id="PS00211">
    <property type="entry name" value="ABC_TRANSPORTER_1"/>
    <property type="match status" value="1"/>
</dbReference>
<protein>
    <submittedName>
        <fullName evidence="10">ABC transporter G family protein</fullName>
    </submittedName>
</protein>
<dbReference type="InterPro" id="IPR003439">
    <property type="entry name" value="ABC_transporter-like_ATP-bd"/>
</dbReference>
<feature type="transmembrane region" description="Helical" evidence="8">
    <location>
        <begin position="622"/>
        <end position="643"/>
    </location>
</feature>
<dbReference type="GO" id="GO:0016020">
    <property type="term" value="C:membrane"/>
    <property type="evidence" value="ECO:0007669"/>
    <property type="project" value="UniProtKB-SubCell"/>
</dbReference>
<dbReference type="InterPro" id="IPR027417">
    <property type="entry name" value="P-loop_NTPase"/>
</dbReference>
<dbReference type="Gene3D" id="3.40.50.300">
    <property type="entry name" value="P-loop containing nucleotide triphosphate hydrolases"/>
    <property type="match status" value="1"/>
</dbReference>
<evidence type="ECO:0000256" key="6">
    <source>
        <dbReference type="ARBA" id="ARBA00022989"/>
    </source>
</evidence>
<dbReference type="SUPFAM" id="SSF52540">
    <property type="entry name" value="P-loop containing nucleoside triphosphate hydrolases"/>
    <property type="match status" value="1"/>
</dbReference>
<feature type="transmembrane region" description="Helical" evidence="8">
    <location>
        <begin position="696"/>
        <end position="716"/>
    </location>
</feature>
<dbReference type="InterPro" id="IPR007791">
    <property type="entry name" value="DjlA_N"/>
</dbReference>
<dbReference type="Gene3D" id="1.10.3680.10">
    <property type="entry name" value="TerB-like"/>
    <property type="match status" value="1"/>
</dbReference>
<keyword evidence="6 8" id="KW-1133">Transmembrane helix</keyword>
<name>A0A6J4JEG7_9SPHI</name>
<dbReference type="InterPro" id="IPR050352">
    <property type="entry name" value="ABCG_transporters"/>
</dbReference>
<dbReference type="GO" id="GO:0140359">
    <property type="term" value="F:ABC-type transporter activity"/>
    <property type="evidence" value="ECO:0007669"/>
    <property type="project" value="InterPro"/>
</dbReference>
<dbReference type="PANTHER" id="PTHR48041:SF139">
    <property type="entry name" value="PROTEIN SCARLET"/>
    <property type="match status" value="1"/>
</dbReference>